<dbReference type="PRINTS" id="PR00069">
    <property type="entry name" value="ALDKETRDTASE"/>
</dbReference>
<gene>
    <name evidence="3" type="ORF">WMQ36_25535</name>
</gene>
<name>A0ABV1DEA4_9FIRM</name>
<evidence type="ECO:0000259" key="2">
    <source>
        <dbReference type="Pfam" id="PF00248"/>
    </source>
</evidence>
<comment type="caution">
    <text evidence="3">The sequence shown here is derived from an EMBL/GenBank/DDBJ whole genome shotgun (WGS) entry which is preliminary data.</text>
</comment>
<dbReference type="InterPro" id="IPR020471">
    <property type="entry name" value="AKR"/>
</dbReference>
<feature type="domain" description="NADP-dependent oxidoreductase" evidence="2">
    <location>
        <begin position="16"/>
        <end position="321"/>
    </location>
</feature>
<dbReference type="PANTHER" id="PTHR43364:SF4">
    <property type="entry name" value="NAD(P)-LINKED OXIDOREDUCTASE SUPERFAMILY PROTEIN"/>
    <property type="match status" value="1"/>
</dbReference>
<keyword evidence="4" id="KW-1185">Reference proteome</keyword>
<dbReference type="Proteomes" id="UP001454086">
    <property type="component" value="Unassembled WGS sequence"/>
</dbReference>
<dbReference type="RefSeq" id="WP_025485934.1">
    <property type="nucleotide sequence ID" value="NZ_JAJFDX010000002.1"/>
</dbReference>
<organism evidence="3 4">
    <name type="scientific">Enterocloster hominis</name>
    <name type="common">ex Hitch et al. 2024</name>
    <dbReference type="NCBI Taxonomy" id="1917870"/>
    <lineage>
        <taxon>Bacteria</taxon>
        <taxon>Bacillati</taxon>
        <taxon>Bacillota</taxon>
        <taxon>Clostridia</taxon>
        <taxon>Lachnospirales</taxon>
        <taxon>Lachnospiraceae</taxon>
        <taxon>Enterocloster</taxon>
    </lineage>
</organism>
<evidence type="ECO:0000313" key="4">
    <source>
        <dbReference type="Proteomes" id="UP001454086"/>
    </source>
</evidence>
<dbReference type="Pfam" id="PF00248">
    <property type="entry name" value="Aldo_ket_red"/>
    <property type="match status" value="1"/>
</dbReference>
<reference evidence="3 4" key="1">
    <citation type="submission" date="2024-03" db="EMBL/GenBank/DDBJ databases">
        <title>Human intestinal bacterial collection.</title>
        <authorList>
            <person name="Pauvert C."/>
            <person name="Hitch T.C.A."/>
            <person name="Clavel T."/>
        </authorList>
    </citation>
    <scope>NUCLEOTIDE SEQUENCE [LARGE SCALE GENOMIC DNA]</scope>
    <source>
        <strain evidence="3 4">CLA-SR-H021</strain>
    </source>
</reference>
<sequence>MRRMKVGNTGMEASVISMGTLSIGGDGVWGANDDTVSIRTIHRALELGIDWFDSSNFYGFGHAEEVLGQALQGRRDKCFISTKCGLEWDTGEGSPFFTRDGHQIYRNLSPMAVRRSLEGSLRRLKTDYIDLYITHWQSVPPAFTPIEETMGTLMDLKKEGKIRAIGASNVTAEDIREYLKYGQLDLIQERYSMLDPTSYDRLNGLCLEHNITYQAYSVLERGLLTGAYTMESKVTPGDARNEWSVWYQPKRRKRIIDLIEAWKPLCDKYGTTQAGLTIAWTLQQAPNINVDAGSRRVEAIEQNARGGGFLIEDGDLSMMNAMIKTVLDEEGIVGGNPAGK</sequence>
<proteinExistence type="predicted"/>
<keyword evidence="1" id="KW-0560">Oxidoreductase</keyword>
<dbReference type="PANTHER" id="PTHR43364">
    <property type="entry name" value="NADH-SPECIFIC METHYLGLYOXAL REDUCTASE-RELATED"/>
    <property type="match status" value="1"/>
</dbReference>
<accession>A0ABV1DEA4</accession>
<dbReference type="InterPro" id="IPR036812">
    <property type="entry name" value="NAD(P)_OxRdtase_dom_sf"/>
</dbReference>
<evidence type="ECO:0000256" key="1">
    <source>
        <dbReference type="ARBA" id="ARBA00023002"/>
    </source>
</evidence>
<dbReference type="InterPro" id="IPR023210">
    <property type="entry name" value="NADP_OxRdtase_dom"/>
</dbReference>
<dbReference type="Gene3D" id="3.20.20.100">
    <property type="entry name" value="NADP-dependent oxidoreductase domain"/>
    <property type="match status" value="1"/>
</dbReference>
<dbReference type="EMBL" id="JBBMFM010000169">
    <property type="protein sequence ID" value="MEQ2428325.1"/>
    <property type="molecule type" value="Genomic_DNA"/>
</dbReference>
<evidence type="ECO:0000313" key="3">
    <source>
        <dbReference type="EMBL" id="MEQ2428325.1"/>
    </source>
</evidence>
<dbReference type="InterPro" id="IPR050523">
    <property type="entry name" value="AKR_Detox_Biosynth"/>
</dbReference>
<protein>
    <submittedName>
        <fullName evidence="3">Aldo/keto reductase</fullName>
    </submittedName>
</protein>
<dbReference type="SUPFAM" id="SSF51430">
    <property type="entry name" value="NAD(P)-linked oxidoreductase"/>
    <property type="match status" value="1"/>
</dbReference>